<evidence type="ECO:0000313" key="2">
    <source>
        <dbReference type="Proteomes" id="UP000219522"/>
    </source>
</evidence>
<keyword evidence="2" id="KW-1185">Reference proteome</keyword>
<proteinExistence type="predicted"/>
<accession>A0A7Z7I8H4</accession>
<dbReference type="Proteomes" id="UP000219522">
    <property type="component" value="Unassembled WGS sequence"/>
</dbReference>
<reference evidence="1 2" key="1">
    <citation type="submission" date="2017-09" db="EMBL/GenBank/DDBJ databases">
        <authorList>
            <person name="Varghese N."/>
            <person name="Submissions S."/>
        </authorList>
    </citation>
    <scope>NUCLEOTIDE SEQUENCE [LARGE SCALE GENOMIC DNA]</scope>
    <source>
        <strain evidence="1 2">OK806</strain>
    </source>
</reference>
<name>A0A7Z7I8H4_9BURK</name>
<organism evidence="1 2">
    <name type="scientific">Caballeronia arationis</name>
    <dbReference type="NCBI Taxonomy" id="1777142"/>
    <lineage>
        <taxon>Bacteria</taxon>
        <taxon>Pseudomonadati</taxon>
        <taxon>Pseudomonadota</taxon>
        <taxon>Betaproteobacteria</taxon>
        <taxon>Burkholderiales</taxon>
        <taxon>Burkholderiaceae</taxon>
        <taxon>Caballeronia</taxon>
    </lineage>
</organism>
<sequence>MHRIKTSRCIPLDFPIADVLEGVQLAKNALFWCARKCSLGETLQDWTIRTIVAVAMVREVRQGVAHFGQLCDSPV</sequence>
<dbReference type="AlphaFoldDB" id="A0A7Z7I8H4"/>
<protein>
    <submittedName>
        <fullName evidence="1">Uncharacterized protein</fullName>
    </submittedName>
</protein>
<gene>
    <name evidence="1" type="ORF">SAMN05446927_4528</name>
</gene>
<comment type="caution">
    <text evidence="1">The sequence shown here is derived from an EMBL/GenBank/DDBJ whole genome shotgun (WGS) entry which is preliminary data.</text>
</comment>
<evidence type="ECO:0000313" key="1">
    <source>
        <dbReference type="EMBL" id="SOE81257.1"/>
    </source>
</evidence>
<dbReference type="EMBL" id="OCSU01000002">
    <property type="protein sequence ID" value="SOE81257.1"/>
    <property type="molecule type" value="Genomic_DNA"/>
</dbReference>